<dbReference type="Proteomes" id="UP001528040">
    <property type="component" value="Unassembled WGS sequence"/>
</dbReference>
<sequence>MSLKRQSAPPSPQKPKRTKAGGRGALWVVTMLFLASGVVRFGDYGVAIAKEVSAAASVSAGHSTAQDVCETEEDIAEVLHLLRGREQDLKQRESDLSDRLAALALAEAEISKNMTALTEAEDSLKATMALAKGASENDLAQLTQVYENMKSKQAVPLFAQMDPQFAAGFLGRMRSEAAAQIMAGLDPAHAYAISVILAGRNSNVPTN</sequence>
<feature type="region of interest" description="Disordered" evidence="1">
    <location>
        <begin position="1"/>
        <end position="20"/>
    </location>
</feature>
<name>A0ABT4VX36_9RHOB</name>
<proteinExistence type="predicted"/>
<dbReference type="EMBL" id="JAQIIO010000001">
    <property type="protein sequence ID" value="MDA5092825.1"/>
    <property type="molecule type" value="Genomic_DNA"/>
</dbReference>
<organism evidence="2 3">
    <name type="scientific">Aliiroseovarius salicola</name>
    <dbReference type="NCBI Taxonomy" id="3009082"/>
    <lineage>
        <taxon>Bacteria</taxon>
        <taxon>Pseudomonadati</taxon>
        <taxon>Pseudomonadota</taxon>
        <taxon>Alphaproteobacteria</taxon>
        <taxon>Rhodobacterales</taxon>
        <taxon>Paracoccaceae</taxon>
        <taxon>Aliiroseovarius</taxon>
    </lineage>
</organism>
<evidence type="ECO:0000256" key="1">
    <source>
        <dbReference type="SAM" id="MobiDB-lite"/>
    </source>
</evidence>
<gene>
    <name evidence="2" type="ORF">O2N63_01845</name>
</gene>
<keyword evidence="3" id="KW-1185">Reference proteome</keyword>
<dbReference type="SUPFAM" id="SSF158791">
    <property type="entry name" value="MgtE N-terminal domain-like"/>
    <property type="match status" value="1"/>
</dbReference>
<reference evidence="2 3" key="1">
    <citation type="submission" date="2023-01" db="EMBL/GenBank/DDBJ databases">
        <authorList>
            <person name="Yoon J.-W."/>
        </authorList>
    </citation>
    <scope>NUCLEOTIDE SEQUENCE [LARGE SCALE GENOMIC DNA]</scope>
    <source>
        <strain evidence="2 3">KMU-50</strain>
    </source>
</reference>
<evidence type="ECO:0008006" key="4">
    <source>
        <dbReference type="Google" id="ProtNLM"/>
    </source>
</evidence>
<protein>
    <recommendedName>
        <fullName evidence="4">Magnesium transporter MgtE intracellular domain-containing protein</fullName>
    </recommendedName>
</protein>
<evidence type="ECO:0000313" key="2">
    <source>
        <dbReference type="EMBL" id="MDA5092825.1"/>
    </source>
</evidence>
<evidence type="ECO:0000313" key="3">
    <source>
        <dbReference type="Proteomes" id="UP001528040"/>
    </source>
</evidence>
<comment type="caution">
    <text evidence="2">The sequence shown here is derived from an EMBL/GenBank/DDBJ whole genome shotgun (WGS) entry which is preliminary data.</text>
</comment>
<accession>A0ABT4VX36</accession>
<dbReference type="RefSeq" id="WP_271052391.1">
    <property type="nucleotide sequence ID" value="NZ_JAQIIO010000001.1"/>
</dbReference>